<dbReference type="PANTHER" id="PTHR33743">
    <property type="entry name" value="PROTEIN GOLVEN 6-RELATED"/>
    <property type="match status" value="1"/>
</dbReference>
<evidence type="ECO:0000313" key="4">
    <source>
        <dbReference type="Proteomes" id="UP000585474"/>
    </source>
</evidence>
<feature type="signal peptide" evidence="2">
    <location>
        <begin position="1"/>
        <end position="21"/>
    </location>
</feature>
<proteinExistence type="predicted"/>
<comment type="caution">
    <text evidence="3">The sequence shown here is derived from an EMBL/GenBank/DDBJ whole genome shotgun (WGS) entry which is preliminary data.</text>
</comment>
<dbReference type="OrthoDB" id="1903945at2759"/>
<accession>A0A7J0DSU4</accession>
<name>A0A7J0DSU4_9ERIC</name>
<dbReference type="PANTHER" id="PTHR33743:SF19">
    <property type="entry name" value="PROTEIN GOLVEN 6"/>
    <property type="match status" value="1"/>
</dbReference>
<dbReference type="Pfam" id="PF21529">
    <property type="entry name" value="GLV1-2"/>
    <property type="match status" value="1"/>
</dbReference>
<sequence length="143" mass="15924">MRPSLLVSFLFLSIFISEVQGIRLKKGFFANIGYQKIHEEAIQCKEGQCSGNNIRKLVEKATSTIPTTTTIISKNDKNGGPKAWSNPEGKLNTKRQSGKEESLSVSSPPVSEHREAVNQRYPDILDLAGMDYTPARRKPPIHN</sequence>
<dbReference type="AlphaFoldDB" id="A0A7J0DSU4"/>
<feature type="region of interest" description="Disordered" evidence="1">
    <location>
        <begin position="69"/>
        <end position="123"/>
    </location>
</feature>
<feature type="chain" id="PRO_5029598698" evidence="2">
    <location>
        <begin position="22"/>
        <end position="143"/>
    </location>
</feature>
<reference evidence="4" key="1">
    <citation type="submission" date="2019-07" db="EMBL/GenBank/DDBJ databases">
        <title>De Novo Assembly of kiwifruit Actinidia rufa.</title>
        <authorList>
            <person name="Sugita-Konishi S."/>
            <person name="Sato K."/>
            <person name="Mori E."/>
            <person name="Abe Y."/>
            <person name="Kisaki G."/>
            <person name="Hamano K."/>
            <person name="Suezawa K."/>
            <person name="Otani M."/>
            <person name="Fukuda T."/>
            <person name="Manabe T."/>
            <person name="Gomi K."/>
            <person name="Tabuchi M."/>
            <person name="Akimitsu K."/>
            <person name="Kataoka I."/>
        </authorList>
    </citation>
    <scope>NUCLEOTIDE SEQUENCE [LARGE SCALE GENOMIC DNA]</scope>
    <source>
        <strain evidence="4">cv. Fuchu</strain>
    </source>
</reference>
<protein>
    <submittedName>
        <fullName evidence="3">Uncharacterized protein</fullName>
    </submittedName>
</protein>
<gene>
    <name evidence="3" type="ORF">Acr_00g0076010</name>
</gene>
<dbReference type="EMBL" id="BJWL01000384">
    <property type="protein sequence ID" value="GFS41716.1"/>
    <property type="molecule type" value="Genomic_DNA"/>
</dbReference>
<keyword evidence="2" id="KW-0732">Signal</keyword>
<dbReference type="InterPro" id="IPR049306">
    <property type="entry name" value="GLV1-2"/>
</dbReference>
<evidence type="ECO:0000313" key="3">
    <source>
        <dbReference type="EMBL" id="GFS41716.1"/>
    </source>
</evidence>
<keyword evidence="4" id="KW-1185">Reference proteome</keyword>
<evidence type="ECO:0000256" key="2">
    <source>
        <dbReference type="SAM" id="SignalP"/>
    </source>
</evidence>
<evidence type="ECO:0000256" key="1">
    <source>
        <dbReference type="SAM" id="MobiDB-lite"/>
    </source>
</evidence>
<organism evidence="3 4">
    <name type="scientific">Actinidia rufa</name>
    <dbReference type="NCBI Taxonomy" id="165716"/>
    <lineage>
        <taxon>Eukaryota</taxon>
        <taxon>Viridiplantae</taxon>
        <taxon>Streptophyta</taxon>
        <taxon>Embryophyta</taxon>
        <taxon>Tracheophyta</taxon>
        <taxon>Spermatophyta</taxon>
        <taxon>Magnoliopsida</taxon>
        <taxon>eudicotyledons</taxon>
        <taxon>Gunneridae</taxon>
        <taxon>Pentapetalae</taxon>
        <taxon>asterids</taxon>
        <taxon>Ericales</taxon>
        <taxon>Actinidiaceae</taxon>
        <taxon>Actinidia</taxon>
    </lineage>
</organism>
<dbReference type="Proteomes" id="UP000585474">
    <property type="component" value="Unassembled WGS sequence"/>
</dbReference>